<keyword evidence="2" id="KW-1185">Reference proteome</keyword>
<accession>A0A9E7E1L0</accession>
<proteinExistence type="predicted"/>
<evidence type="ECO:0000313" key="2">
    <source>
        <dbReference type="Proteomes" id="UP001056424"/>
    </source>
</evidence>
<organism evidence="1 2">
    <name type="scientific">Xanthomonas phage Langgrundblatt2</name>
    <dbReference type="NCBI Taxonomy" id="2939129"/>
    <lineage>
        <taxon>Viruses</taxon>
        <taxon>Duplodnaviria</taxon>
        <taxon>Heunggongvirae</taxon>
        <taxon>Uroviricota</taxon>
        <taxon>Caudoviricetes</taxon>
        <taxon>Stanbaylleyvirinae</taxon>
        <taxon>Shirevirus</taxon>
        <taxon>Shirevirus langgrundblatt2</taxon>
    </lineage>
</organism>
<sequence>MNSKPSNAVELRIELQVAMISTHVWQCCINCLNWDGKQCDKFNAVPPPHIIASSCKDYENDIPF</sequence>
<dbReference type="Proteomes" id="UP001056424">
    <property type="component" value="Segment"/>
</dbReference>
<dbReference type="EMBL" id="ON189043">
    <property type="protein sequence ID" value="URA06886.1"/>
    <property type="molecule type" value="Genomic_DNA"/>
</dbReference>
<evidence type="ECO:0000313" key="1">
    <source>
        <dbReference type="EMBL" id="URA06886.1"/>
    </source>
</evidence>
<gene>
    <name evidence="1" type="ORF">Langgrundblatt2_BL20055</name>
</gene>
<reference evidence="1" key="1">
    <citation type="journal article" date="2022" name="Viruses">
        <title>Isolation of novel Xanthomonas phages for the plant pathogens X. translucens and X. campestris.</title>
        <authorList>
            <person name="Erdrich S.H."/>
            <person name="Sharma V."/>
            <person name="Schurr U."/>
            <person name="Arsova B."/>
            <person name="Frunzke J."/>
        </authorList>
    </citation>
    <scope>NUCLEOTIDE SEQUENCE</scope>
</reference>
<protein>
    <submittedName>
        <fullName evidence="1">Uncharacterized protein</fullName>
    </submittedName>
</protein>
<name>A0A9E7E1L0_9CAUD</name>